<dbReference type="GO" id="GO:0006508">
    <property type="term" value="P:proteolysis"/>
    <property type="evidence" value="ECO:0007669"/>
    <property type="project" value="InterPro"/>
</dbReference>
<evidence type="ECO:0000256" key="4">
    <source>
        <dbReference type="ARBA" id="ARBA00024893"/>
    </source>
</evidence>
<feature type="repeat" description="Pumilio" evidence="5">
    <location>
        <begin position="1466"/>
        <end position="1501"/>
    </location>
</feature>
<keyword evidence="3" id="KW-0677">Repeat</keyword>
<dbReference type="Gene3D" id="1.25.10.10">
    <property type="entry name" value="Leucine-rich Repeat Variant"/>
    <property type="match status" value="1"/>
</dbReference>
<evidence type="ECO:0000256" key="1">
    <source>
        <dbReference type="ARBA" id="ARBA00022517"/>
    </source>
</evidence>
<reference evidence="8 9" key="1">
    <citation type="journal article" date="2016" name="BMC Genomics">
        <title>Comparative genomic and transcriptomic analyses of the Fuzhuan brick tea-fermentation fungus Aspergillus cristatus.</title>
        <authorList>
            <person name="Ge Y."/>
            <person name="Wang Y."/>
            <person name="Liu Y."/>
            <person name="Tan Y."/>
            <person name="Ren X."/>
            <person name="Zhang X."/>
            <person name="Hyde K.D."/>
            <person name="Liu Y."/>
            <person name="Liu Z."/>
        </authorList>
    </citation>
    <scope>NUCLEOTIDE SEQUENCE [LARGE SCALE GENOMIC DNA]</scope>
    <source>
        <strain evidence="8 9">GZAAS20.1005</strain>
    </source>
</reference>
<feature type="domain" description="PUM-HD" evidence="7">
    <location>
        <begin position="1176"/>
        <end position="1527"/>
    </location>
</feature>
<dbReference type="SMART" id="SM00025">
    <property type="entry name" value="Pumilio"/>
    <property type="match status" value="7"/>
</dbReference>
<dbReference type="PANTHER" id="PTHR12537">
    <property type="entry name" value="RNA BINDING PROTEIN PUMILIO-RELATED"/>
    <property type="match status" value="1"/>
</dbReference>
<dbReference type="InterPro" id="IPR016024">
    <property type="entry name" value="ARM-type_fold"/>
</dbReference>
<dbReference type="Proteomes" id="UP000094569">
    <property type="component" value="Unassembled WGS sequence"/>
</dbReference>
<dbReference type="OrthoDB" id="668540at2759"/>
<dbReference type="InterPro" id="IPR029058">
    <property type="entry name" value="AB_hydrolase_fold"/>
</dbReference>
<name>A0A1E3BG02_ASPCR</name>
<dbReference type="PROSITE" id="PS50303">
    <property type="entry name" value="PUM_HD"/>
    <property type="match status" value="1"/>
</dbReference>
<dbReference type="VEuPathDB" id="FungiDB:SI65_04886"/>
<sequence>MADSWPFSIWNTSISPGTTKASLNVSFPEVDWTLLQSVYGWAALQYQAWARGSLDVNRPNGQTIALYMSGLLEFLVDGKRHFGGDFYSYRRAPVILHLPQGQHTLDLRLTRDVRALGAAGEPIIGVDVEAEERQMSLSIDSGSLLVSDITQGKLGNCWASINVQNNLAEWVEIVSLSSPDATQYVLDMESLHLFPYQIRPLIFSISIDSPLKLDFSVDIIYKTNTEKGEVLGTLPFQVKLVEKSLSEAQKFTFLHPAKIVSYAILRPPPLTSICGVHEGRNTMPVMIALHGAGLQADAPLVRGMLDAANYVCSWKLLPTGVTPWSGDDWHIWGTSDVQAAIATIPQWIRNVNWQGPHAAVDDWIITGHSNGGQGVWYFSTHYPDKIIAAAPVSGYSSIENYVPYSMWHDSDPLVSFVLQRSRSSYKHELLLENAAGIPILQQHGSNDDNVPVYHSRLMHELLERLQWPSQYNELPGKGHWFEGIMTTSSLLEFYEEKAISQYRPKIPLSFIINIPSSGAMGSMYGIYVDQLQSPDMNGKIEVTRDLKNGVWYLQTQNIHRFRLSVSTRVEVPVALVLDRMERPFIVDPGLCEKTWYLRGPLDRWVASNETEWKNIYQRHGRQMGAMDAILRSNGTFTISTCSTGAEHIALQISRNLLQYFAADSLIVEKCSSIAPFLDQTSKNESGNVIVLAVGDDLPPSKNPAFPIRVCRGNLVLSDACSSPHSAHEAGLDSEKPHKDTGNQALLIPPLTLSYPQGSAISNHPWAKETMFYHTRSGSYILTDLLIRIIGSQSHKQKLEHPKHVGQSEMEKILTKLSLKPQSGAKTSPSQEILAKLSEQQTILGKQKHFLVNTNAVPMGRAQVEAIGPSSTTLATGPLEGSASGETKSIEATEVLRLKQELLAANSKIALQEQELAQTRVMNHTLDQALGSPSEVEFNGREVSEQTISQLQNAFNASNGAFSHFQDTWNGQEDSRSDVSDAHSAGAYNKAHGFWAAPPQQQFGMSVNAPASDSRLGDSLSLNANSIGPEPSKFWAGSPTASGIPVSSSFPSQRVLAGPSSGTANFHGRFPDEHARYLQAPGPGPRRSMSQMNRGGSCFPPQSSPWGTFSPGIPTSPISRSPADRGCNTYQQVPMYQVPPYNPRPIGTPLSPTATEFTSANGNVMPWTTSLVGGGTSMPTHVPPLEPLNYRRLLDKNVSCDWKYIVDKIVCNNDQQASIFLQQKLKIGTTEQKYDMVEAIVNQAYPLMVNRFGNFLVQRCFEHGTPEQVVAIANTIKGNALSLSMDPFGCHVIQKAFDCVPEEHKAIMVHELLRRIPETVIHRYACHVWQKLFELRWSGEPPQIMAKVNEALRGMWHEVALGETGSLVVQNIFENCVEDEKRPAIEEVIAKIDVLAHGQFGNWCIQHICEHGAPHDRSRAIEHILLRSVDYSMDQFASKIVEKCLKIGGSEFLDRYLSRVCTGRTDRPRMPLIDIAGDQYGNYLVQWVLINAASHQRELVASHIRKHMVSLRGSKFGSRVAMLCCNPSHATRPGPGTGMQIGRFNNFGDDRFQMTGQTGGRFGRGSQWNSNYPPFR</sequence>
<keyword evidence="2" id="KW-0698">rRNA processing</keyword>
<dbReference type="GO" id="GO:0010608">
    <property type="term" value="P:post-transcriptional regulation of gene expression"/>
    <property type="evidence" value="ECO:0007669"/>
    <property type="project" value="TreeGrafter"/>
</dbReference>
<dbReference type="InterPro" id="IPR033712">
    <property type="entry name" value="Pumilio_RNA-bd"/>
</dbReference>
<dbReference type="STRING" id="573508.A0A1E3BG02"/>
<feature type="compositionally biased region" description="Polar residues" evidence="6">
    <location>
        <begin position="1087"/>
        <end position="1106"/>
    </location>
</feature>
<gene>
    <name evidence="8" type="ORF">SI65_04886</name>
</gene>
<evidence type="ECO:0000259" key="7">
    <source>
        <dbReference type="PROSITE" id="PS50303"/>
    </source>
</evidence>
<dbReference type="SUPFAM" id="SSF48371">
    <property type="entry name" value="ARM repeat"/>
    <property type="match status" value="1"/>
</dbReference>
<evidence type="ECO:0000256" key="5">
    <source>
        <dbReference type="PROSITE-ProRule" id="PRU00317"/>
    </source>
</evidence>
<organism evidence="8 9">
    <name type="scientific">Aspergillus cristatus</name>
    <name type="common">Chinese Fuzhuan brick tea-fermentation fungus</name>
    <name type="synonym">Eurotium cristatum</name>
    <dbReference type="NCBI Taxonomy" id="573508"/>
    <lineage>
        <taxon>Eukaryota</taxon>
        <taxon>Fungi</taxon>
        <taxon>Dikarya</taxon>
        <taxon>Ascomycota</taxon>
        <taxon>Pezizomycotina</taxon>
        <taxon>Eurotiomycetes</taxon>
        <taxon>Eurotiomycetidae</taxon>
        <taxon>Eurotiales</taxon>
        <taxon>Aspergillaceae</taxon>
        <taxon>Aspergillus</taxon>
        <taxon>Aspergillus subgen. Aspergillus</taxon>
    </lineage>
</organism>
<comment type="function">
    <text evidence="4">RNA-binding nucleolar protein required for pre-rRNA processing. Involved in production of 18S rRNA and assembly of small ribosomal subunit.</text>
</comment>
<feature type="region of interest" description="Disordered" evidence="6">
    <location>
        <begin position="1074"/>
        <end position="1124"/>
    </location>
</feature>
<dbReference type="InterPro" id="IPR033133">
    <property type="entry name" value="PUM-HD"/>
</dbReference>
<feature type="repeat" description="Pumilio" evidence="5">
    <location>
        <begin position="1274"/>
        <end position="1309"/>
    </location>
</feature>
<dbReference type="GO" id="GO:0005737">
    <property type="term" value="C:cytoplasm"/>
    <property type="evidence" value="ECO:0007669"/>
    <property type="project" value="TreeGrafter"/>
</dbReference>
<dbReference type="InterPro" id="IPR011989">
    <property type="entry name" value="ARM-like"/>
</dbReference>
<dbReference type="PROSITE" id="PS50302">
    <property type="entry name" value="PUM"/>
    <property type="match status" value="3"/>
</dbReference>
<dbReference type="GO" id="GO:0006364">
    <property type="term" value="P:rRNA processing"/>
    <property type="evidence" value="ECO:0007669"/>
    <property type="project" value="UniProtKB-KW"/>
</dbReference>
<dbReference type="GO" id="GO:0008236">
    <property type="term" value="F:serine-type peptidase activity"/>
    <property type="evidence" value="ECO:0007669"/>
    <property type="project" value="InterPro"/>
</dbReference>
<dbReference type="Gene3D" id="3.40.50.1820">
    <property type="entry name" value="alpha/beta hydrolase"/>
    <property type="match status" value="1"/>
</dbReference>
<evidence type="ECO:0000313" key="9">
    <source>
        <dbReference type="Proteomes" id="UP000094569"/>
    </source>
</evidence>
<keyword evidence="9" id="KW-1185">Reference proteome</keyword>
<comment type="caution">
    <text evidence="8">The sequence shown here is derived from an EMBL/GenBank/DDBJ whole genome shotgun (WGS) entry which is preliminary data.</text>
</comment>
<evidence type="ECO:0000256" key="3">
    <source>
        <dbReference type="ARBA" id="ARBA00022737"/>
    </source>
</evidence>
<protein>
    <recommendedName>
        <fullName evidence="7">PUM-HD domain-containing protein</fullName>
    </recommendedName>
</protein>
<dbReference type="PANTHER" id="PTHR12537:SF48">
    <property type="entry name" value="MEIOTIC COILED-COIL PROTEIN 2"/>
    <property type="match status" value="1"/>
</dbReference>
<dbReference type="Pfam" id="PF00326">
    <property type="entry name" value="Peptidase_S9"/>
    <property type="match status" value="1"/>
</dbReference>
<dbReference type="GO" id="GO:0003730">
    <property type="term" value="F:mRNA 3'-UTR binding"/>
    <property type="evidence" value="ECO:0007669"/>
    <property type="project" value="TreeGrafter"/>
</dbReference>
<dbReference type="InterPro" id="IPR001375">
    <property type="entry name" value="Peptidase_S9_cat"/>
</dbReference>
<dbReference type="InterPro" id="IPR001313">
    <property type="entry name" value="Pumilio_RNA-bd_rpt"/>
</dbReference>
<dbReference type="SUPFAM" id="SSF53474">
    <property type="entry name" value="alpha/beta-Hydrolases"/>
    <property type="match status" value="1"/>
</dbReference>
<feature type="repeat" description="Pumilio" evidence="5">
    <location>
        <begin position="1238"/>
        <end position="1273"/>
    </location>
</feature>
<dbReference type="Pfam" id="PF00806">
    <property type="entry name" value="PUF"/>
    <property type="match status" value="8"/>
</dbReference>
<accession>A0A1E3BG02</accession>
<evidence type="ECO:0000313" key="8">
    <source>
        <dbReference type="EMBL" id="ODM19900.1"/>
    </source>
</evidence>
<proteinExistence type="predicted"/>
<evidence type="ECO:0000256" key="2">
    <source>
        <dbReference type="ARBA" id="ARBA00022552"/>
    </source>
</evidence>
<keyword evidence="1" id="KW-0690">Ribosome biogenesis</keyword>
<dbReference type="EMBL" id="JXNT01000004">
    <property type="protein sequence ID" value="ODM19900.1"/>
    <property type="molecule type" value="Genomic_DNA"/>
</dbReference>
<dbReference type="CDD" id="cd07920">
    <property type="entry name" value="Pumilio"/>
    <property type="match status" value="1"/>
</dbReference>
<evidence type="ECO:0000256" key="6">
    <source>
        <dbReference type="SAM" id="MobiDB-lite"/>
    </source>
</evidence>